<sequence length="377" mass="40377">MVVLKIFSISCAILLAGHAGSTHIKRNHRQCPPRLTSSAEEAVKTPSVAVALHGYSSRPFIPHPISSTSTLHTTSSTHISSTSISSVSKSLSSIISAPPHSTATPSPPVITTLSIVTPATKTSTTQAASPTSRSLIPNNVKAGIAGGDAYPYMKDHIGWWYDWSPNPSKPGSPIAVPMLWGDGTVDAQDAQRLKAFENLATVPPYVLGFEEPDCPSGSGSAGMSVEDGVSKWESLIAPLGAKGAKLGSPSMCKQIDETWLAEFQGKISKEWDFTAVHINKNNMDGVKEVEHYMAYGKPIWVTEFACVDDSPDFIPCTDQGQINDFIQDVVPYFESNPNVYAYAYSNGLGLGDVWPLMNGDSLSESGKTYLAAISQYH</sequence>
<dbReference type="Pfam" id="PF11790">
    <property type="entry name" value="Glyco_hydro_cc"/>
    <property type="match status" value="1"/>
</dbReference>
<evidence type="ECO:0000256" key="1">
    <source>
        <dbReference type="SAM" id="SignalP"/>
    </source>
</evidence>
<name>A0A067TJB0_GALM3</name>
<dbReference type="GO" id="GO:0071966">
    <property type="term" value="P:fungal-type cell wall polysaccharide metabolic process"/>
    <property type="evidence" value="ECO:0007669"/>
    <property type="project" value="TreeGrafter"/>
</dbReference>
<dbReference type="SUPFAM" id="SSF51445">
    <property type="entry name" value="(Trans)glycosidases"/>
    <property type="match status" value="1"/>
</dbReference>
<organism evidence="3 4">
    <name type="scientific">Galerina marginata (strain CBS 339.88)</name>
    <dbReference type="NCBI Taxonomy" id="685588"/>
    <lineage>
        <taxon>Eukaryota</taxon>
        <taxon>Fungi</taxon>
        <taxon>Dikarya</taxon>
        <taxon>Basidiomycota</taxon>
        <taxon>Agaricomycotina</taxon>
        <taxon>Agaricomycetes</taxon>
        <taxon>Agaricomycetidae</taxon>
        <taxon>Agaricales</taxon>
        <taxon>Agaricineae</taxon>
        <taxon>Strophariaceae</taxon>
        <taxon>Galerina</taxon>
    </lineage>
</organism>
<proteinExistence type="predicted"/>
<dbReference type="STRING" id="685588.A0A067TJB0"/>
<keyword evidence="4" id="KW-1185">Reference proteome</keyword>
<protein>
    <recommendedName>
        <fullName evidence="2">Asl1-like glycosyl hydrolase catalytic domain-containing protein</fullName>
    </recommendedName>
</protein>
<dbReference type="Proteomes" id="UP000027222">
    <property type="component" value="Unassembled WGS sequence"/>
</dbReference>
<keyword evidence="1" id="KW-0732">Signal</keyword>
<feature type="domain" description="Asl1-like glycosyl hydrolase catalytic" evidence="2">
    <location>
        <begin position="153"/>
        <end position="369"/>
    </location>
</feature>
<dbReference type="HOGENOM" id="CLU_040908_9_0_1"/>
<reference evidence="4" key="1">
    <citation type="journal article" date="2014" name="Proc. Natl. Acad. Sci. U.S.A.">
        <title>Extensive sampling of basidiomycete genomes demonstrates inadequacy of the white-rot/brown-rot paradigm for wood decay fungi.</title>
        <authorList>
            <person name="Riley R."/>
            <person name="Salamov A.A."/>
            <person name="Brown D.W."/>
            <person name="Nagy L.G."/>
            <person name="Floudas D."/>
            <person name="Held B.W."/>
            <person name="Levasseur A."/>
            <person name="Lombard V."/>
            <person name="Morin E."/>
            <person name="Otillar R."/>
            <person name="Lindquist E.A."/>
            <person name="Sun H."/>
            <person name="LaButti K.M."/>
            <person name="Schmutz J."/>
            <person name="Jabbour D."/>
            <person name="Luo H."/>
            <person name="Baker S.E."/>
            <person name="Pisabarro A.G."/>
            <person name="Walton J.D."/>
            <person name="Blanchette R.A."/>
            <person name="Henrissat B."/>
            <person name="Martin F."/>
            <person name="Cullen D."/>
            <person name="Hibbett D.S."/>
            <person name="Grigoriev I.V."/>
        </authorList>
    </citation>
    <scope>NUCLEOTIDE SEQUENCE [LARGE SCALE GENOMIC DNA]</scope>
    <source>
        <strain evidence="4">CBS 339.88</strain>
    </source>
</reference>
<dbReference type="AlphaFoldDB" id="A0A067TJB0"/>
<dbReference type="PANTHER" id="PTHR34154:SF14">
    <property type="entry name" value="ASL1-LIKE GLYCOSYL HYDROLASE CATALYTIC DOMAIN-CONTAINING PROTEIN"/>
    <property type="match status" value="1"/>
</dbReference>
<dbReference type="PANTHER" id="PTHR34154">
    <property type="entry name" value="ALKALI-SENSITIVE LINKAGE PROTEIN 1"/>
    <property type="match status" value="1"/>
</dbReference>
<feature type="chain" id="PRO_5001646950" description="Asl1-like glycosyl hydrolase catalytic domain-containing protein" evidence="1">
    <location>
        <begin position="20"/>
        <end position="377"/>
    </location>
</feature>
<evidence type="ECO:0000313" key="4">
    <source>
        <dbReference type="Proteomes" id="UP000027222"/>
    </source>
</evidence>
<dbReference type="InterPro" id="IPR024655">
    <property type="entry name" value="Asl1_glyco_hydro_catalytic"/>
</dbReference>
<gene>
    <name evidence="3" type="ORF">GALMADRAFT_1290695</name>
</gene>
<evidence type="ECO:0000313" key="3">
    <source>
        <dbReference type="EMBL" id="KDR79043.1"/>
    </source>
</evidence>
<evidence type="ECO:0000259" key="2">
    <source>
        <dbReference type="Pfam" id="PF11790"/>
    </source>
</evidence>
<dbReference type="GO" id="GO:0009277">
    <property type="term" value="C:fungal-type cell wall"/>
    <property type="evidence" value="ECO:0007669"/>
    <property type="project" value="TreeGrafter"/>
</dbReference>
<dbReference type="InterPro" id="IPR053183">
    <property type="entry name" value="ASL1"/>
</dbReference>
<dbReference type="OrthoDB" id="5959761at2759"/>
<feature type="signal peptide" evidence="1">
    <location>
        <begin position="1"/>
        <end position="19"/>
    </location>
</feature>
<accession>A0A067TJB0</accession>
<dbReference type="InterPro" id="IPR017853">
    <property type="entry name" value="GH"/>
</dbReference>
<dbReference type="EMBL" id="KL142374">
    <property type="protein sequence ID" value="KDR79043.1"/>
    <property type="molecule type" value="Genomic_DNA"/>
</dbReference>